<keyword evidence="2" id="KW-1185">Reference proteome</keyword>
<reference evidence="1 2" key="1">
    <citation type="journal article" date="2018" name="Biotechnol. Adv.">
        <title>Improved genomic resources and new bioinformatic workflow for the carcinogenic parasite Clonorchis sinensis: Biotechnological implications.</title>
        <authorList>
            <person name="Wang D."/>
            <person name="Korhonen P.K."/>
            <person name="Gasser R.B."/>
            <person name="Young N.D."/>
        </authorList>
    </citation>
    <scope>NUCLEOTIDE SEQUENCE [LARGE SCALE GENOMIC DNA]</scope>
    <source>
        <strain evidence="1">Cs-k2</strain>
    </source>
</reference>
<evidence type="ECO:0000313" key="2">
    <source>
        <dbReference type="Proteomes" id="UP000286415"/>
    </source>
</evidence>
<dbReference type="Proteomes" id="UP000286415">
    <property type="component" value="Unassembled WGS sequence"/>
</dbReference>
<comment type="caution">
    <text evidence="1">The sequence shown here is derived from an EMBL/GenBank/DDBJ whole genome shotgun (WGS) entry which is preliminary data.</text>
</comment>
<proteinExistence type="predicted"/>
<evidence type="ECO:0000313" key="1">
    <source>
        <dbReference type="EMBL" id="KAG5441220.1"/>
    </source>
</evidence>
<sequence>MVHQTSSIDISKWEWRNLFGFISIIIDSMTSVFNTDASLPYNHDLFESLTVKERMKMDVEGTYVSNQAHWGSHGPRPERRVAPTTAKRFVISFIPFCPSGQGLATSLLPPL</sequence>
<protein>
    <submittedName>
        <fullName evidence="1">Uncharacterized protein</fullName>
    </submittedName>
</protein>
<organism evidence="1 2">
    <name type="scientific">Clonorchis sinensis</name>
    <name type="common">Chinese liver fluke</name>
    <dbReference type="NCBI Taxonomy" id="79923"/>
    <lineage>
        <taxon>Eukaryota</taxon>
        <taxon>Metazoa</taxon>
        <taxon>Spiralia</taxon>
        <taxon>Lophotrochozoa</taxon>
        <taxon>Platyhelminthes</taxon>
        <taxon>Trematoda</taxon>
        <taxon>Digenea</taxon>
        <taxon>Opisthorchiida</taxon>
        <taxon>Opisthorchiata</taxon>
        <taxon>Opisthorchiidae</taxon>
        <taxon>Clonorchis</taxon>
    </lineage>
</organism>
<dbReference type="EMBL" id="NIRI02000077">
    <property type="protein sequence ID" value="KAG5441220.1"/>
    <property type="molecule type" value="Genomic_DNA"/>
</dbReference>
<name>A0A419QF22_CLOSI</name>
<gene>
    <name evidence="1" type="ORF">CSKR_102433</name>
</gene>
<dbReference type="AlphaFoldDB" id="A0A419QF22"/>
<accession>A0A419QF22</accession>
<dbReference type="InParanoid" id="A0A419QF22"/>
<reference evidence="1 2" key="2">
    <citation type="journal article" date="2021" name="Genomics">
        <title>High-quality reference genome for Clonorchis sinensis.</title>
        <authorList>
            <person name="Young N.D."/>
            <person name="Stroehlein A.J."/>
            <person name="Kinkar L."/>
            <person name="Wang T."/>
            <person name="Sohn W.M."/>
            <person name="Chang B.C.H."/>
            <person name="Kaur P."/>
            <person name="Weisz D."/>
            <person name="Dudchenko O."/>
            <person name="Aiden E.L."/>
            <person name="Korhonen P.K."/>
            <person name="Gasser R.B."/>
        </authorList>
    </citation>
    <scope>NUCLEOTIDE SEQUENCE [LARGE SCALE GENOMIC DNA]</scope>
    <source>
        <strain evidence="1">Cs-k2</strain>
    </source>
</reference>